<protein>
    <recommendedName>
        <fullName evidence="2">OTU domain-containing protein</fullName>
    </recommendedName>
</protein>
<dbReference type="SUPFAM" id="SSF54001">
    <property type="entry name" value="Cysteine proteinases"/>
    <property type="match status" value="1"/>
</dbReference>
<dbReference type="STRING" id="984486.A0A1E3QRS1"/>
<dbReference type="PANTHER" id="PTHR12419">
    <property type="entry name" value="OTU DOMAIN CONTAINING PROTEIN"/>
    <property type="match status" value="1"/>
</dbReference>
<accession>A0A1E3QRS1</accession>
<dbReference type="AlphaFoldDB" id="A0A1E3QRS1"/>
<feature type="compositionally biased region" description="Basic and acidic residues" evidence="1">
    <location>
        <begin position="112"/>
        <end position="130"/>
    </location>
</feature>
<evidence type="ECO:0000259" key="2">
    <source>
        <dbReference type="PROSITE" id="PS50802"/>
    </source>
</evidence>
<feature type="domain" description="OTU" evidence="2">
    <location>
        <begin position="156"/>
        <end position="291"/>
    </location>
</feature>
<evidence type="ECO:0000313" key="4">
    <source>
        <dbReference type="Proteomes" id="UP000094336"/>
    </source>
</evidence>
<dbReference type="InterPro" id="IPR003323">
    <property type="entry name" value="OTU_dom"/>
</dbReference>
<dbReference type="InterPro" id="IPR038765">
    <property type="entry name" value="Papain-like_cys_pep_sf"/>
</dbReference>
<dbReference type="OrthoDB" id="415023at2759"/>
<gene>
    <name evidence="3" type="ORF">BABINDRAFT_161341</name>
</gene>
<evidence type="ECO:0000313" key="3">
    <source>
        <dbReference type="EMBL" id="ODQ80395.1"/>
    </source>
</evidence>
<dbReference type="RefSeq" id="XP_018985723.1">
    <property type="nucleotide sequence ID" value="XM_019128753.1"/>
</dbReference>
<organism evidence="3 4">
    <name type="scientific">Babjeviella inositovora NRRL Y-12698</name>
    <dbReference type="NCBI Taxonomy" id="984486"/>
    <lineage>
        <taxon>Eukaryota</taxon>
        <taxon>Fungi</taxon>
        <taxon>Dikarya</taxon>
        <taxon>Ascomycota</taxon>
        <taxon>Saccharomycotina</taxon>
        <taxon>Pichiomycetes</taxon>
        <taxon>Serinales incertae sedis</taxon>
        <taxon>Babjeviella</taxon>
    </lineage>
</organism>
<dbReference type="GO" id="GO:0016579">
    <property type="term" value="P:protein deubiquitination"/>
    <property type="evidence" value="ECO:0007669"/>
    <property type="project" value="TreeGrafter"/>
</dbReference>
<reference evidence="4" key="1">
    <citation type="submission" date="2016-05" db="EMBL/GenBank/DDBJ databases">
        <title>Comparative genomics of biotechnologically important yeasts.</title>
        <authorList>
            <consortium name="DOE Joint Genome Institute"/>
            <person name="Riley R."/>
            <person name="Haridas S."/>
            <person name="Wolfe K.H."/>
            <person name="Lopes M.R."/>
            <person name="Hittinger C.T."/>
            <person name="Goker M."/>
            <person name="Salamov A."/>
            <person name="Wisecaver J."/>
            <person name="Long T.M."/>
            <person name="Aerts A.L."/>
            <person name="Barry K."/>
            <person name="Choi C."/>
            <person name="Clum A."/>
            <person name="Coughlan A.Y."/>
            <person name="Deshpande S."/>
            <person name="Douglass A.P."/>
            <person name="Hanson S.J."/>
            <person name="Klenk H.-P."/>
            <person name="Labutti K."/>
            <person name="Lapidus A."/>
            <person name="Lindquist E."/>
            <person name="Lipzen A."/>
            <person name="Meier-Kolthoff J.P."/>
            <person name="Ohm R.A."/>
            <person name="Otillar R.P."/>
            <person name="Pangilinan J."/>
            <person name="Peng Y."/>
            <person name="Rokas A."/>
            <person name="Rosa C.A."/>
            <person name="Scheuner C."/>
            <person name="Sibirny A.A."/>
            <person name="Slot J.C."/>
            <person name="Stielow J.B."/>
            <person name="Sun H."/>
            <person name="Kurtzman C.P."/>
            <person name="Blackwell M."/>
            <person name="Grigoriev I.V."/>
            <person name="Jeffries T.W."/>
        </authorList>
    </citation>
    <scope>NUCLEOTIDE SEQUENCE [LARGE SCALE GENOMIC DNA]</scope>
    <source>
        <strain evidence="4">NRRL Y-12698</strain>
    </source>
</reference>
<feature type="region of interest" description="Disordered" evidence="1">
    <location>
        <begin position="92"/>
        <end position="130"/>
    </location>
</feature>
<proteinExistence type="predicted"/>
<dbReference type="Proteomes" id="UP000094336">
    <property type="component" value="Unassembled WGS sequence"/>
</dbReference>
<evidence type="ECO:0000256" key="1">
    <source>
        <dbReference type="SAM" id="MobiDB-lite"/>
    </source>
</evidence>
<name>A0A1E3QRS1_9ASCO</name>
<dbReference type="GeneID" id="30146606"/>
<dbReference type="GO" id="GO:0004843">
    <property type="term" value="F:cysteine-type deubiquitinase activity"/>
    <property type="evidence" value="ECO:0007669"/>
    <property type="project" value="TreeGrafter"/>
</dbReference>
<dbReference type="InterPro" id="IPR050704">
    <property type="entry name" value="Peptidase_C85-like"/>
</dbReference>
<keyword evidence="4" id="KW-1185">Reference proteome</keyword>
<dbReference type="EMBL" id="KV454430">
    <property type="protein sequence ID" value="ODQ80395.1"/>
    <property type="molecule type" value="Genomic_DNA"/>
</dbReference>
<feature type="compositionally biased region" description="Basic and acidic residues" evidence="1">
    <location>
        <begin position="33"/>
        <end position="54"/>
    </location>
</feature>
<dbReference type="PANTHER" id="PTHR12419:SF10">
    <property type="entry name" value="DEUBIQUITINASE OTUD6B"/>
    <property type="match status" value="1"/>
</dbReference>
<dbReference type="InterPro" id="IPR049771">
    <property type="entry name" value="OTU2-like_OTU"/>
</dbReference>
<feature type="region of interest" description="Disordered" evidence="1">
    <location>
        <begin position="23"/>
        <end position="76"/>
    </location>
</feature>
<dbReference type="Gene3D" id="3.90.70.80">
    <property type="match status" value="1"/>
</dbReference>
<dbReference type="PROSITE" id="PS50802">
    <property type="entry name" value="OTU"/>
    <property type="match status" value="1"/>
</dbReference>
<dbReference type="Pfam" id="PF02338">
    <property type="entry name" value="OTU"/>
    <property type="match status" value="1"/>
</dbReference>
<sequence>MSDEIIARHKKEVRDLIATVTGLKKQATKKNRKEIMKQCQEKEDELKARHKQELSEDATIEGSNKGENESESDEFSPEKLLAQLELEKTQAPVEIPAVTLHNEPKKKRNRQKERLAKRDASIQQMKDEASKEAELQTDFRALELENMDALFKAGGYTQKEIKADGHCLFASIVDQLKLRHDVDTTIQELRTRAANYMRANPDTFAPFLFDEETMTIRDITEYTEKIENTPMWGGDMEILALAVEYNCPITVVMSGRAPLRMNEEGVAPGLKLAYYKHAFGLGEHYNSLHDQEK</sequence>
<dbReference type="CDD" id="cd22762">
    <property type="entry name" value="OTU_fungi_OTU2-like"/>
    <property type="match status" value="1"/>
</dbReference>